<reference evidence="2 3" key="1">
    <citation type="submission" date="2017-06" db="EMBL/GenBank/DDBJ databases">
        <title>First complete genome sequences of Xanthomonas citri pv. vignicola strains CFBP 7111, CFBP 7112 and CFBP 7113 using long-read technology.</title>
        <authorList>
            <person name="Ruh M."/>
            <person name="Briand M."/>
            <person name="Bonneau S."/>
            <person name="Jacques M.A."/>
            <person name="Chen N.W.G."/>
        </authorList>
    </citation>
    <scope>NUCLEOTIDE SEQUENCE [LARGE SCALE GENOMIC DNA]</scope>
    <source>
        <strain evidence="2 3">CFBP7111</strain>
    </source>
</reference>
<evidence type="ECO:0000313" key="2">
    <source>
        <dbReference type="EMBL" id="ASK91789.1"/>
    </source>
</evidence>
<evidence type="ECO:0000313" key="3">
    <source>
        <dbReference type="Proteomes" id="UP000198357"/>
    </source>
</evidence>
<protein>
    <recommendedName>
        <fullName evidence="4">Transglycosylase SLT domain-containing protein</fullName>
    </recommendedName>
</protein>
<proteinExistence type="predicted"/>
<feature type="region of interest" description="Disordered" evidence="1">
    <location>
        <begin position="243"/>
        <end position="281"/>
    </location>
</feature>
<dbReference type="SUPFAM" id="SSF53955">
    <property type="entry name" value="Lysozyme-like"/>
    <property type="match status" value="1"/>
</dbReference>
<dbReference type="CDD" id="cd16892">
    <property type="entry name" value="LT_VirB1-like"/>
    <property type="match status" value="1"/>
</dbReference>
<evidence type="ECO:0008006" key="4">
    <source>
        <dbReference type="Google" id="ProtNLM"/>
    </source>
</evidence>
<dbReference type="EMBL" id="CP022263">
    <property type="protein sequence ID" value="ASK91789.1"/>
    <property type="molecule type" value="Genomic_DNA"/>
</dbReference>
<name>A0AB33CHT6_XANCI</name>
<organism evidence="2 3">
    <name type="scientific">Xanthomonas citri pv. vignicola</name>
    <dbReference type="NCBI Taxonomy" id="473426"/>
    <lineage>
        <taxon>Bacteria</taxon>
        <taxon>Pseudomonadati</taxon>
        <taxon>Pseudomonadota</taxon>
        <taxon>Gammaproteobacteria</taxon>
        <taxon>Lysobacterales</taxon>
        <taxon>Lysobacteraceae</taxon>
        <taxon>Xanthomonas</taxon>
    </lineage>
</organism>
<evidence type="ECO:0000256" key="1">
    <source>
        <dbReference type="SAM" id="MobiDB-lite"/>
    </source>
</evidence>
<dbReference type="Proteomes" id="UP000198357">
    <property type="component" value="Chromosome"/>
</dbReference>
<dbReference type="AlphaFoldDB" id="A0AB33CHT6"/>
<gene>
    <name evidence="2" type="ORF">XcvCFBP7111P_09975</name>
</gene>
<sequence>MLPGMELMGCTGLAVPGEVMQHVVRVESSRNPYAIGVVGGRLVREPKGLEEAVATAKMLEQKGYNFSLGLGQVNRYNLLKYGITSYEMAFAKCPNLVAASRILAECHSRSGADWGKSFSCYYSGNFETGFKHGYVQKIYASIRQSVAAAGGAKPISVIPNRPIKIKVQSPARQAAAELADALVSRRIQDLSQRSLRDNQRSDANVRMAALDQGEAQPQPQPSSPPAAPNDLYVIQSTGQGHGVAVPASAAQPRTSNFALQPAPTEAPTLPQKRQVDNAFVF</sequence>
<dbReference type="InterPro" id="IPR023346">
    <property type="entry name" value="Lysozyme-like_dom_sf"/>
</dbReference>
<accession>A0AB33CHT6</accession>